<feature type="domain" description="5'-Nucleotidase C-terminal" evidence="4">
    <location>
        <begin position="382"/>
        <end position="500"/>
    </location>
</feature>
<keyword evidence="6" id="KW-1185">Reference proteome</keyword>
<name>A0A497XKN6_9PROT</name>
<evidence type="ECO:0000256" key="1">
    <source>
        <dbReference type="ARBA" id="ARBA00022729"/>
    </source>
</evidence>
<reference evidence="5 6" key="1">
    <citation type="submission" date="2018-10" db="EMBL/GenBank/DDBJ databases">
        <title>Genomic Encyclopedia of Type Strains, Phase IV (KMG-IV): sequencing the most valuable type-strain genomes for metagenomic binning, comparative biology and taxonomic classification.</title>
        <authorList>
            <person name="Goeker M."/>
        </authorList>
    </citation>
    <scope>NUCLEOTIDE SEQUENCE [LARGE SCALE GENOMIC DNA]</scope>
    <source>
        <strain evidence="5 6">DSM 26916</strain>
    </source>
</reference>
<organism evidence="5 6">
    <name type="scientific">Sulfurisoma sediminicola</name>
    <dbReference type="NCBI Taxonomy" id="1381557"/>
    <lineage>
        <taxon>Bacteria</taxon>
        <taxon>Pseudomonadati</taxon>
        <taxon>Pseudomonadota</taxon>
        <taxon>Betaproteobacteria</taxon>
        <taxon>Nitrosomonadales</taxon>
        <taxon>Sterolibacteriaceae</taxon>
        <taxon>Sulfurisoma</taxon>
    </lineage>
</organism>
<sequence length="635" mass="67133">MPCDALSRRTFIADVAAVGITTLLPGFASATPVGAKTFTILHTNDMHASFIGMGPSADYTPFTLNDDKTRGGFARLASLITQRKMARKNQGPVLVLDAGDYSMGTAFSAATRETGGELHLMGKMGYDATTFGNHEFDLGPAGLGKSIGAAVKAGRIPAVVAANTSFTGSDASLADLQALTRKGVIRRYTVIERGGLRFGIFGSLGKEAMIYTNGGATSFADAPTAARDVVKILRETEKVDVVIALSHGGVENGPDGSYQSGEDVQLARDVPGIDVVISGHSHTELNEAIVVNGRTPVVQTGKESNNLGELVLALDGNKLTVTSYRLLPIDDSIIGDRAIANDIEHLKKSVSAAAFASRGYSVDQPLAIAPRDLPNTFTDIAAGTLLANLVTDSFRAATQADIGFTANGMMRAGLLRGKTGVVTVYDVFAVAPLGSGVVDPTPGSTLVTGYFTGQDLKNLLEFLLIDNAAHPGEYFPRASGMRFRYDLTRPRFDVVTAIELGDLDRGYRVIDISGKDARLYSLTCPLMLGPIIVAIPKYTKGKLVLVPKKKDGTPLTSKVDALDMPRENSGYLLPPPGTTDASSAATGTGKNAGLEIKEWQAIMDHLRRLPVKNKGELPVIPVDERAAEARAIKLG</sequence>
<dbReference type="Pfam" id="PF00149">
    <property type="entry name" value="Metallophos"/>
    <property type="match status" value="1"/>
</dbReference>
<feature type="domain" description="Calcineurin-like phosphoesterase" evidence="3">
    <location>
        <begin position="38"/>
        <end position="283"/>
    </location>
</feature>
<dbReference type="InterPro" id="IPR006179">
    <property type="entry name" value="5_nucleotidase/apyrase"/>
</dbReference>
<protein>
    <submittedName>
        <fullName evidence="5">5'-nucleotidase</fullName>
    </submittedName>
</protein>
<dbReference type="SUPFAM" id="SSF55816">
    <property type="entry name" value="5'-nucleotidase (syn. UDP-sugar hydrolase), C-terminal domain"/>
    <property type="match status" value="1"/>
</dbReference>
<evidence type="ECO:0000259" key="3">
    <source>
        <dbReference type="Pfam" id="PF00149"/>
    </source>
</evidence>
<keyword evidence="2" id="KW-0378">Hydrolase</keyword>
<dbReference type="PANTHER" id="PTHR11575:SF24">
    <property type="entry name" value="5'-NUCLEOTIDASE"/>
    <property type="match status" value="1"/>
</dbReference>
<dbReference type="EMBL" id="RCCI01000004">
    <property type="protein sequence ID" value="RLJ67846.1"/>
    <property type="molecule type" value="Genomic_DNA"/>
</dbReference>
<dbReference type="InterPro" id="IPR004843">
    <property type="entry name" value="Calcineurin-like_PHP"/>
</dbReference>
<dbReference type="Pfam" id="PF02872">
    <property type="entry name" value="5_nucleotid_C"/>
    <property type="match status" value="1"/>
</dbReference>
<keyword evidence="1" id="KW-0732">Signal</keyword>
<dbReference type="Gene3D" id="3.60.21.10">
    <property type="match status" value="1"/>
</dbReference>
<evidence type="ECO:0000256" key="2">
    <source>
        <dbReference type="RuleBase" id="RU362119"/>
    </source>
</evidence>
<dbReference type="AlphaFoldDB" id="A0A497XKN6"/>
<dbReference type="SUPFAM" id="SSF56300">
    <property type="entry name" value="Metallo-dependent phosphatases"/>
    <property type="match status" value="1"/>
</dbReference>
<dbReference type="InterPro" id="IPR036907">
    <property type="entry name" value="5'-Nucleotdase_C_sf"/>
</dbReference>
<dbReference type="Gene3D" id="3.90.780.10">
    <property type="entry name" value="5'-Nucleotidase, C-terminal domain"/>
    <property type="match status" value="1"/>
</dbReference>
<comment type="caution">
    <text evidence="5">The sequence shown here is derived from an EMBL/GenBank/DDBJ whole genome shotgun (WGS) entry which is preliminary data.</text>
</comment>
<dbReference type="InterPro" id="IPR006311">
    <property type="entry name" value="TAT_signal"/>
</dbReference>
<evidence type="ECO:0000259" key="4">
    <source>
        <dbReference type="Pfam" id="PF02872"/>
    </source>
</evidence>
<dbReference type="Proteomes" id="UP000268908">
    <property type="component" value="Unassembled WGS sequence"/>
</dbReference>
<keyword evidence="2" id="KW-0547">Nucleotide-binding</keyword>
<dbReference type="InterPro" id="IPR029052">
    <property type="entry name" value="Metallo-depent_PP-like"/>
</dbReference>
<proteinExistence type="inferred from homology"/>
<dbReference type="GO" id="GO:0000166">
    <property type="term" value="F:nucleotide binding"/>
    <property type="evidence" value="ECO:0007669"/>
    <property type="project" value="UniProtKB-KW"/>
</dbReference>
<dbReference type="PANTHER" id="PTHR11575">
    <property type="entry name" value="5'-NUCLEOTIDASE-RELATED"/>
    <property type="match status" value="1"/>
</dbReference>
<dbReference type="RefSeq" id="WP_165904733.1">
    <property type="nucleotide sequence ID" value="NZ_BHVV01000001.1"/>
</dbReference>
<dbReference type="GO" id="GO:0009166">
    <property type="term" value="P:nucleotide catabolic process"/>
    <property type="evidence" value="ECO:0007669"/>
    <property type="project" value="InterPro"/>
</dbReference>
<dbReference type="PRINTS" id="PR01607">
    <property type="entry name" value="APYRASEFAMLY"/>
</dbReference>
<dbReference type="CDD" id="cd00845">
    <property type="entry name" value="MPP_UshA_N_like"/>
    <property type="match status" value="1"/>
</dbReference>
<gene>
    <name evidence="5" type="ORF">DFR35_0396</name>
</gene>
<comment type="similarity">
    <text evidence="2">Belongs to the 5'-nucleotidase family.</text>
</comment>
<dbReference type="InterPro" id="IPR008334">
    <property type="entry name" value="5'-Nucleotdase_C"/>
</dbReference>
<accession>A0A497XKN6</accession>
<evidence type="ECO:0000313" key="5">
    <source>
        <dbReference type="EMBL" id="RLJ67846.1"/>
    </source>
</evidence>
<evidence type="ECO:0000313" key="6">
    <source>
        <dbReference type="Proteomes" id="UP000268908"/>
    </source>
</evidence>
<dbReference type="GO" id="GO:0016787">
    <property type="term" value="F:hydrolase activity"/>
    <property type="evidence" value="ECO:0007669"/>
    <property type="project" value="UniProtKB-KW"/>
</dbReference>
<dbReference type="PROSITE" id="PS51318">
    <property type="entry name" value="TAT"/>
    <property type="match status" value="1"/>
</dbReference>